<sequence length="414" mass="43601">MLALGSLLAACLGFGPCPTDNPPADCLMCISNTVPLCIMCDRLRRPSLGPVDGVCTSDRAKIHDACTDTGLFQDFGLCMYCAPGWFLHGYVNLTEAEGGCFRCDNVQAGGIDHCDLCTPGNMNVTANQVVRATCTKCKAGYQLSANGDACTDISGEAKCKAGQQKCKTCKSDNSGCATCDDGYGLKSASCVVCAENCLLCNDNADVCTSCTKSVLKDGKCVSCDQGTNMAGCSTCLSPADTGTANKARCTVTSGGYWVRDDGTTAKCTVENCVRCMNLFGKEYCTTCINDYFVLNGVCVKYYKLSGEDKKGCSDGVVGMCRSCVGQNIFWFVDTCLDMTGTIGKTICKAMNQTSHICTDCTPGFRATSYGCQQCSVINCADCAADLRLCSSCLSGYTPVTKDGKIVACDKALSS</sequence>
<dbReference type="EMBL" id="JXTI01000142">
    <property type="protein sequence ID" value="KWX12005.1"/>
    <property type="molecule type" value="Genomic_DNA"/>
</dbReference>
<feature type="signal peptide" evidence="1">
    <location>
        <begin position="1"/>
        <end position="19"/>
    </location>
</feature>
<feature type="chain" id="PRO_5007800057" evidence="1">
    <location>
        <begin position="20"/>
        <end position="414"/>
    </location>
</feature>
<reference evidence="2 3" key="1">
    <citation type="journal article" date="2015" name="Mol. Biochem. Parasitol.">
        <title>Identification of polymorphic genes for use in assemblage B genotyping assays through comparative genomics of multiple assemblage B Giardia duodenalis isolates.</title>
        <authorList>
            <person name="Wielinga C."/>
            <person name="Thompson R.C."/>
            <person name="Monis P."/>
            <person name="Ryan U."/>
        </authorList>
    </citation>
    <scope>NUCLEOTIDE SEQUENCE [LARGE SCALE GENOMIC DNA]</scope>
    <source>
        <strain evidence="2 3">BAH15c1</strain>
    </source>
</reference>
<protein>
    <submittedName>
        <fullName evidence="2">Variant-specific surface protein</fullName>
    </submittedName>
</protein>
<proteinExistence type="predicted"/>
<evidence type="ECO:0000313" key="3">
    <source>
        <dbReference type="Proteomes" id="UP000070089"/>
    </source>
</evidence>
<dbReference type="PANTHER" id="PTHR23275:SF100">
    <property type="entry name" value="EGF-LIKE DOMAIN-CONTAINING PROTEIN"/>
    <property type="match status" value="1"/>
</dbReference>
<name>A0A132NPG0_GIAIN</name>
<dbReference type="VEuPathDB" id="GiardiaDB:QR46_4029"/>
<dbReference type="PANTHER" id="PTHR23275">
    <property type="entry name" value="CABRIOLET.-RELATED"/>
    <property type="match status" value="1"/>
</dbReference>
<organism evidence="2 3">
    <name type="scientific">Giardia duodenalis assemblage B</name>
    <dbReference type="NCBI Taxonomy" id="1394984"/>
    <lineage>
        <taxon>Eukaryota</taxon>
        <taxon>Metamonada</taxon>
        <taxon>Diplomonadida</taxon>
        <taxon>Hexamitidae</taxon>
        <taxon>Giardiinae</taxon>
        <taxon>Giardia</taxon>
    </lineage>
</organism>
<dbReference type="Proteomes" id="UP000070089">
    <property type="component" value="Unassembled WGS sequence"/>
</dbReference>
<dbReference type="AlphaFoldDB" id="A0A132NPG0"/>
<gene>
    <name evidence="2" type="ORF">QR46_4029</name>
</gene>
<dbReference type="InterPro" id="IPR052798">
    <property type="entry name" value="Giardia_VSA"/>
</dbReference>
<dbReference type="SUPFAM" id="SSF57184">
    <property type="entry name" value="Growth factor receptor domain"/>
    <property type="match status" value="2"/>
</dbReference>
<comment type="caution">
    <text evidence="2">The sequence shown here is derived from an EMBL/GenBank/DDBJ whole genome shotgun (WGS) entry which is preliminary data.</text>
</comment>
<accession>A0A132NPG0</accession>
<dbReference type="SMART" id="SM00261">
    <property type="entry name" value="FU"/>
    <property type="match status" value="3"/>
</dbReference>
<dbReference type="InterPro" id="IPR009030">
    <property type="entry name" value="Growth_fac_rcpt_cys_sf"/>
</dbReference>
<evidence type="ECO:0000313" key="2">
    <source>
        <dbReference type="EMBL" id="KWX12005.1"/>
    </source>
</evidence>
<dbReference type="InterPro" id="IPR006212">
    <property type="entry name" value="Furin_repeat"/>
</dbReference>
<evidence type="ECO:0000256" key="1">
    <source>
        <dbReference type="SAM" id="SignalP"/>
    </source>
</evidence>
<dbReference type="OrthoDB" id="3689at2759"/>
<keyword evidence="1" id="KW-0732">Signal</keyword>